<dbReference type="InterPro" id="IPR042001">
    <property type="entry name" value="Sortase_F"/>
</dbReference>
<dbReference type="InterPro" id="IPR005754">
    <property type="entry name" value="Sortase"/>
</dbReference>
<organism evidence="3 4">
    <name type="scientific">Actinocrinis puniceicyclus</name>
    <dbReference type="NCBI Taxonomy" id="977794"/>
    <lineage>
        <taxon>Bacteria</taxon>
        <taxon>Bacillati</taxon>
        <taxon>Actinomycetota</taxon>
        <taxon>Actinomycetes</taxon>
        <taxon>Catenulisporales</taxon>
        <taxon>Actinospicaceae</taxon>
        <taxon>Actinocrinis</taxon>
    </lineage>
</organism>
<dbReference type="GO" id="GO:0016787">
    <property type="term" value="F:hydrolase activity"/>
    <property type="evidence" value="ECO:0007669"/>
    <property type="project" value="UniProtKB-KW"/>
</dbReference>
<dbReference type="AlphaFoldDB" id="A0A8J7WNR0"/>
<feature type="region of interest" description="Disordered" evidence="2">
    <location>
        <begin position="46"/>
        <end position="81"/>
    </location>
</feature>
<dbReference type="EMBL" id="JAGSXH010000028">
    <property type="protein sequence ID" value="MBS2963492.1"/>
    <property type="molecule type" value="Genomic_DNA"/>
</dbReference>
<name>A0A8J7WNR0_9ACTN</name>
<keyword evidence="1" id="KW-0378">Hydrolase</keyword>
<evidence type="ECO:0000313" key="4">
    <source>
        <dbReference type="Proteomes" id="UP000677913"/>
    </source>
</evidence>
<dbReference type="Gene3D" id="2.40.260.10">
    <property type="entry name" value="Sortase"/>
    <property type="match status" value="1"/>
</dbReference>
<dbReference type="InterPro" id="IPR023365">
    <property type="entry name" value="Sortase_dom-sf"/>
</dbReference>
<dbReference type="RefSeq" id="WP_211467249.1">
    <property type="nucleotide sequence ID" value="NZ_JAGSXH010000028.1"/>
</dbReference>
<gene>
    <name evidence="3" type="ORF">KGA66_10575</name>
</gene>
<reference evidence="3" key="1">
    <citation type="submission" date="2021-04" db="EMBL/GenBank/DDBJ databases">
        <title>Genome based classification of Actinospica acidithermotolerans sp. nov., an actinobacterium isolated from an Indonesian hot spring.</title>
        <authorList>
            <person name="Kusuma A.B."/>
            <person name="Putra K.E."/>
            <person name="Nafisah S."/>
            <person name="Loh J."/>
            <person name="Nouioui I."/>
            <person name="Goodfellow M."/>
        </authorList>
    </citation>
    <scope>NUCLEOTIDE SEQUENCE</scope>
    <source>
        <strain evidence="3">DSM 45618</strain>
    </source>
</reference>
<dbReference type="Proteomes" id="UP000677913">
    <property type="component" value="Unassembled WGS sequence"/>
</dbReference>
<dbReference type="CDD" id="cd05829">
    <property type="entry name" value="Sortase_F"/>
    <property type="match status" value="1"/>
</dbReference>
<sequence>MRWHPKHARPRHWFVKDGRPSLPRVLAAALGVTAIVGVTAAIAQGASSPGGRAQTPVIVPVASPPGGGGQGPSTSPATDAQPVSLDIPAINLHTTLQQLALDASGALEPPTNLTQAGWYSGSPVPGSPGPSVIAGHVDSFNGPAVFFNLKSLTAGDRITVGLSSGHSVQFQVMLVQRYPKDQFPTQDVYGARPDPELRLITCGGAFANGHYIDNVVVYAALSK</sequence>
<protein>
    <submittedName>
        <fullName evidence="3">Class F sortase</fullName>
    </submittedName>
</protein>
<evidence type="ECO:0000256" key="1">
    <source>
        <dbReference type="ARBA" id="ARBA00022801"/>
    </source>
</evidence>
<evidence type="ECO:0000256" key="2">
    <source>
        <dbReference type="SAM" id="MobiDB-lite"/>
    </source>
</evidence>
<comment type="caution">
    <text evidence="3">The sequence shown here is derived from an EMBL/GenBank/DDBJ whole genome shotgun (WGS) entry which is preliminary data.</text>
</comment>
<dbReference type="NCBIfam" id="NF033748">
    <property type="entry name" value="class_F_sortase"/>
    <property type="match status" value="1"/>
</dbReference>
<proteinExistence type="predicted"/>
<dbReference type="Pfam" id="PF04203">
    <property type="entry name" value="Sortase"/>
    <property type="match status" value="1"/>
</dbReference>
<accession>A0A8J7WNR0</accession>
<dbReference type="SUPFAM" id="SSF63817">
    <property type="entry name" value="Sortase"/>
    <property type="match status" value="1"/>
</dbReference>
<keyword evidence="4" id="KW-1185">Reference proteome</keyword>
<evidence type="ECO:0000313" key="3">
    <source>
        <dbReference type="EMBL" id="MBS2963492.1"/>
    </source>
</evidence>